<dbReference type="SUPFAM" id="SSF52283">
    <property type="entry name" value="Formate/glycerate dehydrogenase catalytic domain-like"/>
    <property type="match status" value="1"/>
</dbReference>
<dbReference type="AlphaFoldDB" id="A0A7H2BJ21"/>
<dbReference type="Pfam" id="PF02826">
    <property type="entry name" value="2-Hacid_dh_C"/>
    <property type="match status" value="1"/>
</dbReference>
<dbReference type="RefSeq" id="WP_190617221.1">
    <property type="nucleotide sequence ID" value="NZ_CP061538.1"/>
</dbReference>
<dbReference type="GO" id="GO:0016491">
    <property type="term" value="F:oxidoreductase activity"/>
    <property type="evidence" value="ECO:0007669"/>
    <property type="project" value="UniProtKB-KW"/>
</dbReference>
<dbReference type="PANTHER" id="PTHR43333:SF1">
    <property type="entry name" value="D-ISOMER SPECIFIC 2-HYDROXYACID DEHYDROGENASE NAD-BINDING DOMAIN-CONTAINING PROTEIN"/>
    <property type="match status" value="1"/>
</dbReference>
<keyword evidence="1" id="KW-0560">Oxidoreductase</keyword>
<evidence type="ECO:0000313" key="4">
    <source>
        <dbReference type="EMBL" id="QNV39667.1"/>
    </source>
</evidence>
<reference evidence="4 5" key="1">
    <citation type="submission" date="2020-09" db="EMBL/GenBank/DDBJ databases">
        <title>Investigation of environmental microbe.</title>
        <authorList>
            <person name="Ou Y."/>
            <person name="Kang Q."/>
        </authorList>
    </citation>
    <scope>NUCLEOTIDE SEQUENCE [LARGE SCALE GENOMIC DNA]</scope>
    <source>
        <strain evidence="4 5">KJZ-9</strain>
    </source>
</reference>
<dbReference type="Proteomes" id="UP000516421">
    <property type="component" value="Chromosome"/>
</dbReference>
<sequence length="320" mass="34454">MKILTPTSITLDESKLGLTDEDQLVSYDPQENLAPEHYDADVLIAWANTNEQLKDAAAHLDQVKLVQALLAGPDQARAAGFREEAIIASGSGLHSLTVAEHALALTLNFIRFLPVLAEEQDRSHWASELGGAQELHPEGKVTTLLDANVLIWGFGSIGKETARLFKAFGSHVTGVARSEGNRNGFPVITEDQMGEYLPETDVLVMILPTSDKTEQVLNAEVLKQLPARAFVINVGRGSTVNEPDLMEALNGGNLAGAALDVVSQEPLPADHPLWGTKNLVITPHAAGGRPVDPESLIAQNLEALRKDFAGGHGEYRNKMN</sequence>
<dbReference type="SUPFAM" id="SSF51735">
    <property type="entry name" value="NAD(P)-binding Rossmann-fold domains"/>
    <property type="match status" value="1"/>
</dbReference>
<evidence type="ECO:0000313" key="5">
    <source>
        <dbReference type="Proteomes" id="UP000516421"/>
    </source>
</evidence>
<evidence type="ECO:0000259" key="3">
    <source>
        <dbReference type="Pfam" id="PF02826"/>
    </source>
</evidence>
<proteinExistence type="predicted"/>
<evidence type="ECO:0000256" key="1">
    <source>
        <dbReference type="ARBA" id="ARBA00023002"/>
    </source>
</evidence>
<dbReference type="InterPro" id="IPR006140">
    <property type="entry name" value="D-isomer_DH_NAD-bd"/>
</dbReference>
<accession>A0A7H2BJ21</accession>
<name>A0A7H2BJ21_9MICC</name>
<gene>
    <name evidence="4" type="ORF">IDM48_09950</name>
</gene>
<keyword evidence="5" id="KW-1185">Reference proteome</keyword>
<feature type="domain" description="D-isomer specific 2-hydroxyacid dehydrogenase NAD-binding" evidence="3">
    <location>
        <begin position="104"/>
        <end position="286"/>
    </location>
</feature>
<dbReference type="InterPro" id="IPR036291">
    <property type="entry name" value="NAD(P)-bd_dom_sf"/>
</dbReference>
<evidence type="ECO:0000256" key="2">
    <source>
        <dbReference type="ARBA" id="ARBA00023027"/>
    </source>
</evidence>
<organism evidence="4 5">
    <name type="scientific">Rothia amarae</name>
    <dbReference type="NCBI Taxonomy" id="169480"/>
    <lineage>
        <taxon>Bacteria</taxon>
        <taxon>Bacillati</taxon>
        <taxon>Actinomycetota</taxon>
        <taxon>Actinomycetes</taxon>
        <taxon>Micrococcales</taxon>
        <taxon>Micrococcaceae</taxon>
        <taxon>Rothia</taxon>
    </lineage>
</organism>
<dbReference type="Gene3D" id="3.40.50.720">
    <property type="entry name" value="NAD(P)-binding Rossmann-like Domain"/>
    <property type="match status" value="2"/>
</dbReference>
<protein>
    <submittedName>
        <fullName evidence="4">Phosphoglycerate dehydrogenase</fullName>
    </submittedName>
</protein>
<dbReference type="KEGG" id="rama:IDM48_09950"/>
<dbReference type="GO" id="GO:0051287">
    <property type="term" value="F:NAD binding"/>
    <property type="evidence" value="ECO:0007669"/>
    <property type="project" value="InterPro"/>
</dbReference>
<dbReference type="EMBL" id="CP061538">
    <property type="protein sequence ID" value="QNV39667.1"/>
    <property type="molecule type" value="Genomic_DNA"/>
</dbReference>
<keyword evidence="2" id="KW-0520">NAD</keyword>
<dbReference type="PANTHER" id="PTHR43333">
    <property type="entry name" value="2-HACID_DH_C DOMAIN-CONTAINING PROTEIN"/>
    <property type="match status" value="1"/>
</dbReference>